<proteinExistence type="predicted"/>
<accession>A0A1W1D1I5</accession>
<name>A0A1W1D1I5_9ZZZZ</name>
<reference evidence="1" key="1">
    <citation type="submission" date="2016-10" db="EMBL/GenBank/DDBJ databases">
        <authorList>
            <person name="de Groot N.N."/>
        </authorList>
    </citation>
    <scope>NUCLEOTIDE SEQUENCE</scope>
</reference>
<gene>
    <name evidence="1" type="ORF">MNB_SV-13-251</name>
</gene>
<organism evidence="1">
    <name type="scientific">hydrothermal vent metagenome</name>
    <dbReference type="NCBI Taxonomy" id="652676"/>
    <lineage>
        <taxon>unclassified sequences</taxon>
        <taxon>metagenomes</taxon>
        <taxon>ecological metagenomes</taxon>
    </lineage>
</organism>
<sequence length="150" mass="17132">MSMRVLIIGYVLIEYLGEKPIEYRGKVPVGSRKYMKVKKGDIVVADEVTAITYCRGTQWKRVEHNDVDIASLFVVSEQKEPIKEDELIDEDEDELIDKKKSIKKMTQSNLDDFSIEELIAFAKSKKVTGVNVRSTRAKVIPLILPFLPTE</sequence>
<dbReference type="AlphaFoldDB" id="A0A1W1D1I5"/>
<evidence type="ECO:0000313" key="1">
    <source>
        <dbReference type="EMBL" id="SFV71787.1"/>
    </source>
</evidence>
<protein>
    <submittedName>
        <fullName evidence="1">Uncharacterized protein</fullName>
    </submittedName>
</protein>
<dbReference type="EMBL" id="FPHM01000314">
    <property type="protein sequence ID" value="SFV71787.1"/>
    <property type="molecule type" value="Genomic_DNA"/>
</dbReference>